<feature type="compositionally biased region" description="Basic residues" evidence="10">
    <location>
        <begin position="766"/>
        <end position="794"/>
    </location>
</feature>
<dbReference type="Proteomes" id="UP000789390">
    <property type="component" value="Unassembled WGS sequence"/>
</dbReference>
<evidence type="ECO:0000259" key="11">
    <source>
        <dbReference type="PROSITE" id="PS51030"/>
    </source>
</evidence>
<feature type="region of interest" description="Disordered" evidence="10">
    <location>
        <begin position="551"/>
        <end position="587"/>
    </location>
</feature>
<feature type="compositionally biased region" description="Polar residues" evidence="10">
    <location>
        <begin position="1"/>
        <end position="10"/>
    </location>
</feature>
<feature type="compositionally biased region" description="Polar residues" evidence="10">
    <location>
        <begin position="822"/>
        <end position="833"/>
    </location>
</feature>
<feature type="compositionally biased region" description="Low complexity" evidence="10">
    <location>
        <begin position="453"/>
        <end position="486"/>
    </location>
</feature>
<reference evidence="13" key="1">
    <citation type="submission" date="2021-11" db="EMBL/GenBank/DDBJ databases">
        <authorList>
            <person name="Schell T."/>
        </authorList>
    </citation>
    <scope>NUCLEOTIDE SEQUENCE</scope>
    <source>
        <strain evidence="13">M5</strain>
    </source>
</reference>
<dbReference type="PRINTS" id="PR00047">
    <property type="entry name" value="STROIDFINGER"/>
</dbReference>
<dbReference type="GO" id="GO:0043565">
    <property type="term" value="F:sequence-specific DNA binding"/>
    <property type="evidence" value="ECO:0007669"/>
    <property type="project" value="InterPro"/>
</dbReference>
<dbReference type="AlphaFoldDB" id="A0A8J2WQT0"/>
<evidence type="ECO:0000256" key="7">
    <source>
        <dbReference type="ARBA" id="ARBA00023163"/>
    </source>
</evidence>
<feature type="domain" description="NR LBD" evidence="12">
    <location>
        <begin position="841"/>
        <end position="1071"/>
    </location>
</feature>
<dbReference type="PROSITE" id="PS51030">
    <property type="entry name" value="NUCLEAR_REC_DBD_2"/>
    <property type="match status" value="1"/>
</dbReference>
<dbReference type="GO" id="GO:0004879">
    <property type="term" value="F:nuclear receptor activity"/>
    <property type="evidence" value="ECO:0007669"/>
    <property type="project" value="InterPro"/>
</dbReference>
<feature type="compositionally biased region" description="Low complexity" evidence="10">
    <location>
        <begin position="739"/>
        <end position="760"/>
    </location>
</feature>
<feature type="compositionally biased region" description="Low complexity" evidence="10">
    <location>
        <begin position="55"/>
        <end position="69"/>
    </location>
</feature>
<dbReference type="InterPro" id="IPR000536">
    <property type="entry name" value="Nucl_hrmn_rcpt_lig-bd"/>
</dbReference>
<evidence type="ECO:0000256" key="1">
    <source>
        <dbReference type="ARBA" id="ARBA00004123"/>
    </source>
</evidence>
<dbReference type="InterPro" id="IPR001723">
    <property type="entry name" value="Nuclear_hrmn_rcpt"/>
</dbReference>
<evidence type="ECO:0000256" key="4">
    <source>
        <dbReference type="ARBA" id="ARBA00022833"/>
    </source>
</evidence>
<feature type="region of interest" description="Disordered" evidence="10">
    <location>
        <begin position="1"/>
        <end position="124"/>
    </location>
</feature>
<gene>
    <name evidence="13" type="ORF">DGAL_LOCUS17637</name>
</gene>
<keyword evidence="6" id="KW-0238">DNA-binding</keyword>
<dbReference type="Pfam" id="PF00104">
    <property type="entry name" value="Hormone_recep"/>
    <property type="match status" value="1"/>
</dbReference>
<dbReference type="InterPro" id="IPR013088">
    <property type="entry name" value="Znf_NHR/GATA"/>
</dbReference>
<keyword evidence="2" id="KW-0479">Metal-binding</keyword>
<keyword evidence="7" id="KW-0804">Transcription</keyword>
<protein>
    <recommendedName>
        <fullName evidence="15">Nuclear hormone receptor FTZ-F1 beta</fullName>
    </recommendedName>
</protein>
<dbReference type="InterPro" id="IPR016355">
    <property type="entry name" value="NR5-like"/>
</dbReference>
<evidence type="ECO:0000256" key="6">
    <source>
        <dbReference type="ARBA" id="ARBA00023125"/>
    </source>
</evidence>
<dbReference type="PROSITE" id="PS51843">
    <property type="entry name" value="NR_LBD"/>
    <property type="match status" value="1"/>
</dbReference>
<dbReference type="Gene3D" id="1.10.565.10">
    <property type="entry name" value="Retinoid X Receptor"/>
    <property type="match status" value="1"/>
</dbReference>
<feature type="compositionally biased region" description="Low complexity" evidence="10">
    <location>
        <begin position="853"/>
        <end position="865"/>
    </location>
</feature>
<feature type="region of interest" description="Disordered" evidence="10">
    <location>
        <begin position="221"/>
        <end position="299"/>
    </location>
</feature>
<evidence type="ECO:0000256" key="5">
    <source>
        <dbReference type="ARBA" id="ARBA00023015"/>
    </source>
</evidence>
<dbReference type="GO" id="GO:0005634">
    <property type="term" value="C:nucleus"/>
    <property type="evidence" value="ECO:0007669"/>
    <property type="project" value="UniProtKB-SubCell"/>
</dbReference>
<keyword evidence="8" id="KW-0675">Receptor</keyword>
<evidence type="ECO:0000256" key="10">
    <source>
        <dbReference type="SAM" id="MobiDB-lite"/>
    </source>
</evidence>
<keyword evidence="3" id="KW-0863">Zinc-finger</keyword>
<feature type="compositionally biased region" description="Pro residues" evidence="10">
    <location>
        <begin position="195"/>
        <end position="206"/>
    </location>
</feature>
<feature type="compositionally biased region" description="Gly residues" evidence="10">
    <location>
        <begin position="710"/>
        <end position="730"/>
    </location>
</feature>
<keyword evidence="9" id="KW-0539">Nucleus</keyword>
<dbReference type="OrthoDB" id="5984981at2759"/>
<feature type="compositionally biased region" description="Polar residues" evidence="10">
    <location>
        <begin position="431"/>
        <end position="452"/>
    </location>
</feature>
<evidence type="ECO:0008006" key="15">
    <source>
        <dbReference type="Google" id="ProtNLM"/>
    </source>
</evidence>
<keyword evidence="5" id="KW-0805">Transcription regulation</keyword>
<dbReference type="InterPro" id="IPR035500">
    <property type="entry name" value="NHR-like_dom_sf"/>
</dbReference>
<feature type="region of interest" description="Disordered" evidence="10">
    <location>
        <begin position="822"/>
        <end position="873"/>
    </location>
</feature>
<dbReference type="PANTHER" id="PTHR24086:SF25">
    <property type="entry name" value="NUCLEAR HORMONE RECEPTOR FTZ-F1 BETA"/>
    <property type="match status" value="1"/>
</dbReference>
<comment type="subcellular location">
    <subcellularLocation>
        <location evidence="1">Nucleus</location>
    </subcellularLocation>
</comment>
<evidence type="ECO:0000313" key="14">
    <source>
        <dbReference type="Proteomes" id="UP000789390"/>
    </source>
</evidence>
<feature type="region of interest" description="Disordered" evidence="10">
    <location>
        <begin position="707"/>
        <end position="799"/>
    </location>
</feature>
<evidence type="ECO:0000256" key="3">
    <source>
        <dbReference type="ARBA" id="ARBA00022771"/>
    </source>
</evidence>
<feature type="compositionally biased region" description="Low complexity" evidence="10">
    <location>
        <begin position="350"/>
        <end position="359"/>
    </location>
</feature>
<feature type="region of interest" description="Disordered" evidence="10">
    <location>
        <begin position="350"/>
        <end position="486"/>
    </location>
</feature>
<dbReference type="PANTHER" id="PTHR24086">
    <property type="entry name" value="NUCLEAR RECEPTOR SUBFAMILY 5 GROUP A"/>
    <property type="match status" value="1"/>
</dbReference>
<dbReference type="GO" id="GO:0008270">
    <property type="term" value="F:zinc ion binding"/>
    <property type="evidence" value="ECO:0007669"/>
    <property type="project" value="UniProtKB-KW"/>
</dbReference>
<feature type="compositionally biased region" description="Basic and acidic residues" evidence="10">
    <location>
        <begin position="572"/>
        <end position="583"/>
    </location>
</feature>
<dbReference type="SUPFAM" id="SSF57716">
    <property type="entry name" value="Glucocorticoid receptor-like (DNA-binding domain)"/>
    <property type="match status" value="1"/>
</dbReference>
<dbReference type="CDD" id="cd06930">
    <property type="entry name" value="NR_LBD_F2"/>
    <property type="match status" value="1"/>
</dbReference>
<dbReference type="EMBL" id="CAKKLH010000345">
    <property type="protein sequence ID" value="CAH0113728.1"/>
    <property type="molecule type" value="Genomic_DNA"/>
</dbReference>
<comment type="caution">
    <text evidence="13">The sequence shown here is derived from an EMBL/GenBank/DDBJ whole genome shotgun (WGS) entry which is preliminary data.</text>
</comment>
<keyword evidence="14" id="KW-1185">Reference proteome</keyword>
<dbReference type="PRINTS" id="PR00398">
    <property type="entry name" value="STRDHORMONER"/>
</dbReference>
<feature type="compositionally biased region" description="Low complexity" evidence="10">
    <location>
        <begin position="836"/>
        <end position="846"/>
    </location>
</feature>
<dbReference type="Gene3D" id="3.30.50.10">
    <property type="entry name" value="Erythroid Transcription Factor GATA-1, subunit A"/>
    <property type="match status" value="1"/>
</dbReference>
<feature type="compositionally biased region" description="Polar residues" evidence="10">
    <location>
        <begin position="180"/>
        <end position="193"/>
    </location>
</feature>
<dbReference type="SUPFAM" id="SSF48508">
    <property type="entry name" value="Nuclear receptor ligand-binding domain"/>
    <property type="match status" value="1"/>
</dbReference>
<evidence type="ECO:0000256" key="8">
    <source>
        <dbReference type="ARBA" id="ARBA00023170"/>
    </source>
</evidence>
<name>A0A8J2WQT0_9CRUS</name>
<evidence type="ECO:0000256" key="2">
    <source>
        <dbReference type="ARBA" id="ARBA00022723"/>
    </source>
</evidence>
<evidence type="ECO:0000259" key="12">
    <source>
        <dbReference type="PROSITE" id="PS51843"/>
    </source>
</evidence>
<dbReference type="InterPro" id="IPR001628">
    <property type="entry name" value="Znf_hrmn_rcpt"/>
</dbReference>
<dbReference type="SMART" id="SM00430">
    <property type="entry name" value="HOLI"/>
    <property type="match status" value="1"/>
</dbReference>
<evidence type="ECO:0000313" key="13">
    <source>
        <dbReference type="EMBL" id="CAH0113728.1"/>
    </source>
</evidence>
<feature type="compositionally biased region" description="Basic residues" evidence="10">
    <location>
        <begin position="70"/>
        <end position="80"/>
    </location>
</feature>
<dbReference type="PROSITE" id="PS00031">
    <property type="entry name" value="NUCLEAR_REC_DBD_1"/>
    <property type="match status" value="1"/>
</dbReference>
<keyword evidence="4" id="KW-0862">Zinc</keyword>
<proteinExistence type="predicted"/>
<dbReference type="SMART" id="SM00399">
    <property type="entry name" value="ZnF_C4"/>
    <property type="match status" value="1"/>
</dbReference>
<feature type="region of interest" description="Disordered" evidence="10">
    <location>
        <begin position="138"/>
        <end position="208"/>
    </location>
</feature>
<feature type="domain" description="Nuclear receptor" evidence="11">
    <location>
        <begin position="609"/>
        <end position="684"/>
    </location>
</feature>
<dbReference type="Pfam" id="PF00105">
    <property type="entry name" value="zf-C4"/>
    <property type="match status" value="1"/>
</dbReference>
<evidence type="ECO:0000256" key="9">
    <source>
        <dbReference type="ARBA" id="ARBA00023242"/>
    </source>
</evidence>
<feature type="compositionally biased region" description="Low complexity" evidence="10">
    <location>
        <begin position="551"/>
        <end position="568"/>
    </location>
</feature>
<organism evidence="13 14">
    <name type="scientific">Daphnia galeata</name>
    <dbReference type="NCBI Taxonomy" id="27404"/>
    <lineage>
        <taxon>Eukaryota</taxon>
        <taxon>Metazoa</taxon>
        <taxon>Ecdysozoa</taxon>
        <taxon>Arthropoda</taxon>
        <taxon>Crustacea</taxon>
        <taxon>Branchiopoda</taxon>
        <taxon>Diplostraca</taxon>
        <taxon>Cladocera</taxon>
        <taxon>Anomopoda</taxon>
        <taxon>Daphniidae</taxon>
        <taxon>Daphnia</taxon>
    </lineage>
</organism>
<dbReference type="CDD" id="cd07167">
    <property type="entry name" value="NR_DBD_Lrh-1_like"/>
    <property type="match status" value="1"/>
</dbReference>
<sequence>MNDRPSSSSGDAGVAPPGPSPATEGGGGWAMVQDSNGPAGPDTIQHHDQSPFVTHSSNRNNSSSSSSQYHHNHHHQHNNHVYHQPHLIKGGMANGLGPDLEAPQQQQHFHHHHHEAESDADEEVRSLDLPAQVGIDLRSKRAGSAEALDRERPMSWEGELSDQEVSQMDQELSAGPSLNVCPSASEASATQGVGPSPPQQPPPPLPAQTTMMAALKTEPIHEEEAEEELDEDEHEMEGIQSAGPGSPQPMCTNAGEEENEADCRGQHPQHLVMPPPSLSFHHHQQQQQQQHHVPPPTTEIKTELPWNAAECGAGLLKAEPSGCIRPSPPLTSSSGSSATVPVVSSVNTTTANVSNSGSTPSAVPRPTFSDAFTGHTPLASPLTSRHPIRLPLSAVSGGLPHPPTPSPDSAIHSAYYSPTASPGQSRHRSGSGLSSPYSHRASPSLSRNNSDASQYSVHSQYGGSQYSYSSAPSPLSPSPAQSPVQPRHMAMLSAAGYGLPGRSGGGGLVGNCEFPPSPLLYRHGIPAPFPGATPAGSLPGVRDLEIKSEPAGAAGHHHPAGLLSSSNDNNDENSREGSGEEKSLNPSDLAQHTASLAAQAGISRQQLINSPCPICGDKISGFHYGIFSCESCKGFFKRTVQNKKNYVCLRGASCPVTIATRKKCPACRFEKCLNTGMKLEAIREDRTRGGRSTYQCTYAVPSGSGASTGVVGGDPSVGGSSSTGGNGGGKVLLTPNGDSSSSRSMDSSEWSSSPPSAIGPSAGGGHSHHHHHHHHSHHNHHNHHHLLHHQHPHHPSNSSAAVPQLLLEIMNVEHLWHCNESDGTASAAQQHRNNGAAAASSSSSSSGKSTVAHNNSDNNAGSNHSNGGGGGTTAEGDSVSSLCSIADHRLYKIVKWCKSLPLFKNIQIDDQISLLINTWCELLLFACCFRSVATPGEIRISHGKSITLEQARSLGLSSCIERMIHFTDHLRRLRVDQFEYAAMKVIILLSSDTSGLKESESVRSSQESVLKALQQYTLSHYPDVPSKFGELLLRIPELERTCQVGKDMLTVKREGDGQGFNLLMELLRGDH</sequence>
<dbReference type="FunFam" id="3.30.50.10:FF:000037">
    <property type="entry name" value="Nuclear hormone receptor FTZ-F1 beta"/>
    <property type="match status" value="1"/>
</dbReference>
<feature type="compositionally biased region" description="Acidic residues" evidence="10">
    <location>
        <begin position="221"/>
        <end position="235"/>
    </location>
</feature>
<accession>A0A8J2WQT0</accession>